<dbReference type="Pfam" id="PF15558">
    <property type="entry name" value="DUF4659"/>
    <property type="match status" value="1"/>
</dbReference>
<feature type="compositionally biased region" description="Low complexity" evidence="2">
    <location>
        <begin position="442"/>
        <end position="452"/>
    </location>
</feature>
<feature type="compositionally biased region" description="Low complexity" evidence="2">
    <location>
        <begin position="206"/>
        <end position="224"/>
    </location>
</feature>
<evidence type="ECO:0000313" key="5">
    <source>
        <dbReference type="Proteomes" id="UP000886611"/>
    </source>
</evidence>
<evidence type="ECO:0000256" key="3">
    <source>
        <dbReference type="SAM" id="SignalP"/>
    </source>
</evidence>
<feature type="compositionally biased region" description="Polar residues" evidence="2">
    <location>
        <begin position="225"/>
        <end position="245"/>
    </location>
</feature>
<feature type="compositionally biased region" description="Polar residues" evidence="2">
    <location>
        <begin position="83"/>
        <end position="94"/>
    </location>
</feature>
<keyword evidence="3" id="KW-0732">Signal</keyword>
<accession>A0A8X7WXV2</accession>
<dbReference type="EMBL" id="JAATIS010008546">
    <property type="protein sequence ID" value="KAG2457536.1"/>
    <property type="molecule type" value="Genomic_DNA"/>
</dbReference>
<feature type="region of interest" description="Disordered" evidence="2">
    <location>
        <begin position="440"/>
        <end position="477"/>
    </location>
</feature>
<feature type="signal peptide" evidence="3">
    <location>
        <begin position="1"/>
        <end position="27"/>
    </location>
</feature>
<evidence type="ECO:0000256" key="1">
    <source>
        <dbReference type="SAM" id="Coils"/>
    </source>
</evidence>
<feature type="coiled-coil region" evidence="1">
    <location>
        <begin position="410"/>
        <end position="437"/>
    </location>
</feature>
<dbReference type="AlphaFoldDB" id="A0A8X7WXV2"/>
<feature type="region of interest" description="Disordered" evidence="2">
    <location>
        <begin position="58"/>
        <end position="99"/>
    </location>
</feature>
<keyword evidence="1" id="KW-0175">Coiled coil</keyword>
<name>A0A8X7WXV2_POLSE</name>
<evidence type="ECO:0000313" key="4">
    <source>
        <dbReference type="EMBL" id="KAG2457536.1"/>
    </source>
</evidence>
<reference evidence="4 5" key="1">
    <citation type="journal article" date="2021" name="Cell">
        <title>Tracing the genetic footprints of vertebrate landing in non-teleost ray-finned fishes.</title>
        <authorList>
            <person name="Bi X."/>
            <person name="Wang K."/>
            <person name="Yang L."/>
            <person name="Pan H."/>
            <person name="Jiang H."/>
            <person name="Wei Q."/>
            <person name="Fang M."/>
            <person name="Yu H."/>
            <person name="Zhu C."/>
            <person name="Cai Y."/>
            <person name="He Y."/>
            <person name="Gan X."/>
            <person name="Zeng H."/>
            <person name="Yu D."/>
            <person name="Zhu Y."/>
            <person name="Jiang H."/>
            <person name="Qiu Q."/>
            <person name="Yang H."/>
            <person name="Zhang Y.E."/>
            <person name="Wang W."/>
            <person name="Zhu M."/>
            <person name="He S."/>
            <person name="Zhang G."/>
        </authorList>
    </citation>
    <scope>NUCLEOTIDE SEQUENCE [LARGE SCALE GENOMIC DNA]</scope>
    <source>
        <strain evidence="4">Bchr_013</strain>
    </source>
</reference>
<gene>
    <name evidence="4" type="primary">Cc177</name>
    <name evidence="4" type="ORF">GTO96_0012198</name>
</gene>
<keyword evidence="5" id="KW-1185">Reference proteome</keyword>
<dbReference type="PANTHER" id="PTHR33663:SF1">
    <property type="entry name" value="COILED-COIL DOMAIN-CONTAINING PROTEIN 177"/>
    <property type="match status" value="1"/>
</dbReference>
<dbReference type="InterPro" id="IPR029090">
    <property type="entry name" value="DUF4659"/>
</dbReference>
<feature type="region of interest" description="Disordered" evidence="2">
    <location>
        <begin position="206"/>
        <end position="331"/>
    </location>
</feature>
<feature type="region of interest" description="Disordered" evidence="2">
    <location>
        <begin position="584"/>
        <end position="624"/>
    </location>
</feature>
<organism evidence="4 5">
    <name type="scientific">Polypterus senegalus</name>
    <name type="common">Senegal bichir</name>
    <dbReference type="NCBI Taxonomy" id="55291"/>
    <lineage>
        <taxon>Eukaryota</taxon>
        <taxon>Metazoa</taxon>
        <taxon>Chordata</taxon>
        <taxon>Craniata</taxon>
        <taxon>Vertebrata</taxon>
        <taxon>Euteleostomi</taxon>
        <taxon>Actinopterygii</taxon>
        <taxon>Polypteriformes</taxon>
        <taxon>Polypteridae</taxon>
        <taxon>Polypterus</taxon>
    </lineage>
</organism>
<protein>
    <submittedName>
        <fullName evidence="4">CC177 protein</fullName>
    </submittedName>
</protein>
<proteinExistence type="predicted"/>
<feature type="compositionally biased region" description="Basic and acidic residues" evidence="2">
    <location>
        <begin position="593"/>
        <end position="624"/>
    </location>
</feature>
<evidence type="ECO:0000256" key="2">
    <source>
        <dbReference type="SAM" id="MobiDB-lite"/>
    </source>
</evidence>
<sequence>MIVYSNVNVLVMINFLILSVLYRLQDSYVCIESELSKQEKEMKQLRDTISRNMECVMVDPSEGTSDSQGGDGGPEVPAGATGGSSLPGTDTTAPCRQREQSPKLHLDLYNFDSPEADGSRYVLTSPRSLEACARCGVKPVELLPRSISEFVKEAPGHSMRVADGLFEIYERERLLKLKQCRDERERIVREEKRCPFNVVSSRVSTALNGTSSSVSSSPASKTASVNGTSGRASKPPSSGRVTSTAKPMAAGPPARRQTSHNGATAAPSVKSFTSPVPDEKTGGDVSETKGKGKSHSLESLQKKHEVSTTTNRPSSESGASSSYSWGAPKVGSPQARTVATLNSLMGRSLSLGDLSHSPQTTKKVEKIVTEVKRRGMREVPERDRKIAALMLAKHQEEHINRQTRLVAHMQWDSERRLEEMRREREEREKQRAILECKKMWHSQMSSRQQRLSQEQKDSATLRQRQASESEERWKELAEKQERARQERLRQVALEEKQKKIHQEKNLRSIEEERQAMLEQEQQLLHEKLSMAELKRQEKEHQIQKERRGLNKAEKLRHEALLREIARRQSEEKKLARRLMEQKLSRSTENYEQIQERRNQELKEKSKKEEQQIQKARKSAEIKEKEQRDYLEALAQRTEQRAQQAAQLAEEKAQQKALKVVQSRLEKEKILKLNRQKVEMEEHQRRQELLLSIEKKLEKSEQIFREKRAILESARSVARASFHVRDKVREETNVRTFDKMVLEAQLQASLDEK</sequence>
<feature type="compositionally biased region" description="Low complexity" evidence="2">
    <location>
        <begin position="314"/>
        <end position="324"/>
    </location>
</feature>
<feature type="compositionally biased region" description="Basic and acidic residues" evidence="2">
    <location>
        <begin position="453"/>
        <end position="477"/>
    </location>
</feature>
<dbReference type="PANTHER" id="PTHR33663">
    <property type="entry name" value="COILED-COIL DOMAIN-CONTAINING PROTEIN 177"/>
    <property type="match status" value="1"/>
</dbReference>
<feature type="non-terminal residue" evidence="4">
    <location>
        <position position="1"/>
    </location>
</feature>
<feature type="chain" id="PRO_5036462070" evidence="3">
    <location>
        <begin position="28"/>
        <end position="752"/>
    </location>
</feature>
<comment type="caution">
    <text evidence="4">The sequence shown here is derived from an EMBL/GenBank/DDBJ whole genome shotgun (WGS) entry which is preliminary data.</text>
</comment>
<feature type="compositionally biased region" description="Basic and acidic residues" evidence="2">
    <location>
        <begin position="277"/>
        <end position="290"/>
    </location>
</feature>
<dbReference type="Proteomes" id="UP000886611">
    <property type="component" value="Unassembled WGS sequence"/>
</dbReference>
<feature type="non-terminal residue" evidence="4">
    <location>
        <position position="752"/>
    </location>
</feature>